<name>A0A6M3XDX7_9ZZZZ</name>
<dbReference type="InterPro" id="IPR029439">
    <property type="entry name" value="Wzt_C"/>
</dbReference>
<dbReference type="InterPro" id="IPR050683">
    <property type="entry name" value="Bact_Polysacc_Export_ATP-bd"/>
</dbReference>
<evidence type="ECO:0000256" key="4">
    <source>
        <dbReference type="ARBA" id="ARBA00022840"/>
    </source>
</evidence>
<dbReference type="InterPro" id="IPR003593">
    <property type="entry name" value="AAA+_ATPase"/>
</dbReference>
<dbReference type="SUPFAM" id="SSF52540">
    <property type="entry name" value="P-loop containing nucleoside triphosphate hydrolases"/>
    <property type="match status" value="1"/>
</dbReference>
<keyword evidence="2" id="KW-0813">Transport</keyword>
<proteinExistence type="inferred from homology"/>
<gene>
    <name evidence="6" type="ORF">TM448B00401_0006</name>
</gene>
<dbReference type="GO" id="GO:0016020">
    <property type="term" value="C:membrane"/>
    <property type="evidence" value="ECO:0007669"/>
    <property type="project" value="InterPro"/>
</dbReference>
<dbReference type="PANTHER" id="PTHR46743:SF2">
    <property type="entry name" value="TEICHOIC ACIDS EXPORT ATP-BINDING PROTEIN TAGH"/>
    <property type="match status" value="1"/>
</dbReference>
<dbReference type="Gene3D" id="3.40.50.300">
    <property type="entry name" value="P-loop containing nucleotide triphosphate hydrolases"/>
    <property type="match status" value="1"/>
</dbReference>
<organism evidence="6">
    <name type="scientific">viral metagenome</name>
    <dbReference type="NCBI Taxonomy" id="1070528"/>
    <lineage>
        <taxon>unclassified sequences</taxon>
        <taxon>metagenomes</taxon>
        <taxon>organismal metagenomes</taxon>
    </lineage>
</organism>
<evidence type="ECO:0000256" key="2">
    <source>
        <dbReference type="ARBA" id="ARBA00022448"/>
    </source>
</evidence>
<protein>
    <submittedName>
        <fullName evidence="6">Putative ABC transporter ATP-binding protein</fullName>
    </submittedName>
</protein>
<reference evidence="6" key="1">
    <citation type="submission" date="2020-03" db="EMBL/GenBank/DDBJ databases">
        <title>The deep terrestrial virosphere.</title>
        <authorList>
            <person name="Holmfeldt K."/>
            <person name="Nilsson E."/>
            <person name="Simone D."/>
            <person name="Lopez-Fernandez M."/>
            <person name="Wu X."/>
            <person name="de Brujin I."/>
            <person name="Lundin D."/>
            <person name="Andersson A."/>
            <person name="Bertilsson S."/>
            <person name="Dopson M."/>
        </authorList>
    </citation>
    <scope>NUCLEOTIDE SEQUENCE</scope>
    <source>
        <strain evidence="6">TM448B00401</strain>
    </source>
</reference>
<keyword evidence="3" id="KW-0547">Nucleotide-binding</keyword>
<feature type="domain" description="ABC transporter" evidence="5">
    <location>
        <begin position="38"/>
        <end position="264"/>
    </location>
</feature>
<evidence type="ECO:0000313" key="6">
    <source>
        <dbReference type="EMBL" id="QJH95353.1"/>
    </source>
</evidence>
<sequence>MTSKSLAIRVEDLSKSYVISHHSRQRPRSLRELLAAPFRAQDAAGAELAADMPKETFWALKDISFEIGEGERIAIIGGNGAGKSTLLKILSRITEPTKGKVAIRGKVSSLLEVGTGFHPELTGRENIFLNGAILGMRRHEITAKFDQIVAFSGVEKFIDTPVKHYSSGMYVRLAFSVSAWLDPDILIVDEVLSVGDQAFQRRCAERMKELTGAGRTVLFVSHSMQSVKAMCEKALFLERGRAVSFVSVDEAASQYIRSIETDNGDSWGKAHFEPGDEGVIAHSDHADKIRCLHAQIVDNGGAVTSDLSIDRPFYIDVTYEVLQTLEQPAVPNFHFYDEFGARAFISFPEHSCPHEKGIYTARCEIPPYQLNNGRYSAMIAVSSFALEAPLHFAFENALRFEVSEHDFADLRRHGWQGTLPGLSRPRLDWKYTRHDRSIGISQ</sequence>
<accession>A0A6M3XDX7</accession>
<keyword evidence="4 6" id="KW-0067">ATP-binding</keyword>
<dbReference type="GO" id="GO:0005524">
    <property type="term" value="F:ATP binding"/>
    <property type="evidence" value="ECO:0007669"/>
    <property type="project" value="UniProtKB-KW"/>
</dbReference>
<dbReference type="GO" id="GO:0016887">
    <property type="term" value="F:ATP hydrolysis activity"/>
    <property type="evidence" value="ECO:0007669"/>
    <property type="project" value="InterPro"/>
</dbReference>
<evidence type="ECO:0000256" key="3">
    <source>
        <dbReference type="ARBA" id="ARBA00022741"/>
    </source>
</evidence>
<dbReference type="InterPro" id="IPR027417">
    <property type="entry name" value="P-loop_NTPase"/>
</dbReference>
<dbReference type="InterPro" id="IPR015860">
    <property type="entry name" value="ABC_transpr_TagH-like"/>
</dbReference>
<evidence type="ECO:0000259" key="5">
    <source>
        <dbReference type="PROSITE" id="PS50893"/>
    </source>
</evidence>
<dbReference type="Pfam" id="PF00005">
    <property type="entry name" value="ABC_tran"/>
    <property type="match status" value="1"/>
</dbReference>
<dbReference type="EMBL" id="MT144618">
    <property type="protein sequence ID" value="QJH95353.1"/>
    <property type="molecule type" value="Genomic_DNA"/>
</dbReference>
<evidence type="ECO:0000256" key="1">
    <source>
        <dbReference type="ARBA" id="ARBA00005417"/>
    </source>
</evidence>
<dbReference type="SMART" id="SM00382">
    <property type="entry name" value="AAA"/>
    <property type="match status" value="1"/>
</dbReference>
<comment type="similarity">
    <text evidence="1">Belongs to the ABC transporter superfamily.</text>
</comment>
<dbReference type="CDD" id="cd10147">
    <property type="entry name" value="Wzt_C-like"/>
    <property type="match status" value="1"/>
</dbReference>
<dbReference type="InterPro" id="IPR003439">
    <property type="entry name" value="ABC_transporter-like_ATP-bd"/>
</dbReference>
<dbReference type="CDD" id="cd03220">
    <property type="entry name" value="ABC_KpsT_Wzt"/>
    <property type="match status" value="1"/>
</dbReference>
<dbReference type="PROSITE" id="PS50893">
    <property type="entry name" value="ABC_TRANSPORTER_2"/>
    <property type="match status" value="1"/>
</dbReference>
<dbReference type="GO" id="GO:0140359">
    <property type="term" value="F:ABC-type transporter activity"/>
    <property type="evidence" value="ECO:0007669"/>
    <property type="project" value="InterPro"/>
</dbReference>
<dbReference type="PANTHER" id="PTHR46743">
    <property type="entry name" value="TEICHOIC ACIDS EXPORT ATP-BINDING PROTEIN TAGH"/>
    <property type="match status" value="1"/>
</dbReference>
<dbReference type="AlphaFoldDB" id="A0A6M3XDX7"/>